<feature type="non-terminal residue" evidence="1">
    <location>
        <position position="1"/>
    </location>
</feature>
<protein>
    <submittedName>
        <fullName evidence="1">Uncharacterized protein</fullName>
    </submittedName>
</protein>
<keyword evidence="2" id="KW-1185">Reference proteome</keyword>
<gene>
    <name evidence="1" type="ORF">OXX778_LOCUS21585</name>
</gene>
<reference evidence="1" key="1">
    <citation type="submission" date="2021-02" db="EMBL/GenBank/DDBJ databases">
        <authorList>
            <person name="Nowell W R."/>
        </authorList>
    </citation>
    <scope>NUCLEOTIDE SEQUENCE</scope>
    <source>
        <strain evidence="1">Ploen Becks lab</strain>
    </source>
</reference>
<evidence type="ECO:0000313" key="1">
    <source>
        <dbReference type="EMBL" id="CAF1110244.1"/>
    </source>
</evidence>
<sequence length="237" mass="27126">AKTNRIGIDNRVEYEETLVPANADFNSRRSTRAPHKKDKLFGACVLVSLPDSSRSANYSNHKTCYDFVRFENPENHELAPKFLIDMSFHGYMMKAKVNYGSQYAKEPLKATKTYTVTVTVEPKMKTQVEDYKMVNSFKKNQSLLQSNDFEIIENLQPKDDNDCVAGVCVSNSGSDGDVVIVYSESIYSSDSEDRKTVIEMSTENEFLNRLNEERERSDKLIKENKCLSVKTRVKKEQ</sequence>
<organism evidence="1 2">
    <name type="scientific">Brachionus calyciflorus</name>
    <dbReference type="NCBI Taxonomy" id="104777"/>
    <lineage>
        <taxon>Eukaryota</taxon>
        <taxon>Metazoa</taxon>
        <taxon>Spiralia</taxon>
        <taxon>Gnathifera</taxon>
        <taxon>Rotifera</taxon>
        <taxon>Eurotatoria</taxon>
        <taxon>Monogononta</taxon>
        <taxon>Pseudotrocha</taxon>
        <taxon>Ploima</taxon>
        <taxon>Brachionidae</taxon>
        <taxon>Brachionus</taxon>
    </lineage>
</organism>
<name>A0A814PTA0_9BILA</name>
<proteinExistence type="predicted"/>
<dbReference type="EMBL" id="CAJNOC010008111">
    <property type="protein sequence ID" value="CAF1110244.1"/>
    <property type="molecule type" value="Genomic_DNA"/>
</dbReference>
<dbReference type="Proteomes" id="UP000663879">
    <property type="component" value="Unassembled WGS sequence"/>
</dbReference>
<evidence type="ECO:0000313" key="2">
    <source>
        <dbReference type="Proteomes" id="UP000663879"/>
    </source>
</evidence>
<accession>A0A814PTA0</accession>
<dbReference type="AlphaFoldDB" id="A0A814PTA0"/>
<comment type="caution">
    <text evidence="1">The sequence shown here is derived from an EMBL/GenBank/DDBJ whole genome shotgun (WGS) entry which is preliminary data.</text>
</comment>